<dbReference type="PANTHER" id="PTHR10983:SF24">
    <property type="entry name" value="1-ACYLGLYCEROL-3-PHOSPHATE O-ACYLTRANSFERASE 3, ISOFORM E-RELATED"/>
    <property type="match status" value="1"/>
</dbReference>
<name>A0A427YVH9_9TREE</name>
<dbReference type="EMBL" id="RSCD01000001">
    <property type="protein sequence ID" value="RSH95011.1"/>
    <property type="molecule type" value="Genomic_DNA"/>
</dbReference>
<dbReference type="Pfam" id="PF16076">
    <property type="entry name" value="Acyltransf_C"/>
    <property type="match status" value="1"/>
</dbReference>
<comment type="caution">
    <text evidence="6">The sequence shown here is derived from an EMBL/GenBank/DDBJ whole genome shotgun (WGS) entry which is preliminary data.</text>
</comment>
<keyword evidence="2" id="KW-0808">Transferase</keyword>
<dbReference type="Proteomes" id="UP000279259">
    <property type="component" value="Unassembled WGS sequence"/>
</dbReference>
<dbReference type="AlphaFoldDB" id="A0A427YVH9"/>
<organism evidence="6 7">
    <name type="scientific">Saitozyma podzolica</name>
    <dbReference type="NCBI Taxonomy" id="1890683"/>
    <lineage>
        <taxon>Eukaryota</taxon>
        <taxon>Fungi</taxon>
        <taxon>Dikarya</taxon>
        <taxon>Basidiomycota</taxon>
        <taxon>Agaricomycotina</taxon>
        <taxon>Tremellomycetes</taxon>
        <taxon>Tremellales</taxon>
        <taxon>Trimorphomycetaceae</taxon>
        <taxon>Saitozyma</taxon>
    </lineage>
</organism>
<reference evidence="6 7" key="1">
    <citation type="submission" date="2018-11" db="EMBL/GenBank/DDBJ databases">
        <title>Genome sequence of Saitozyma podzolica DSM 27192.</title>
        <authorList>
            <person name="Aliyu H."/>
            <person name="Gorte O."/>
            <person name="Ochsenreither K."/>
        </authorList>
    </citation>
    <scope>NUCLEOTIDE SEQUENCE [LARGE SCALE GENOMIC DNA]</scope>
    <source>
        <strain evidence="6 7">DSM 27192</strain>
    </source>
</reference>
<dbReference type="InterPro" id="IPR002123">
    <property type="entry name" value="Plipid/glycerol_acylTrfase"/>
</dbReference>
<comment type="similarity">
    <text evidence="1">Belongs to the 1-acyl-sn-glycerol-3-phosphate acyltransferase family.</text>
</comment>
<evidence type="ECO:0000256" key="4">
    <source>
        <dbReference type="SAM" id="Phobius"/>
    </source>
</evidence>
<dbReference type="InterPro" id="IPR032098">
    <property type="entry name" value="Acyltransf_C"/>
</dbReference>
<evidence type="ECO:0000256" key="2">
    <source>
        <dbReference type="ARBA" id="ARBA00022679"/>
    </source>
</evidence>
<sequence length="285" mass="32623">MVQQAHYNVLSKRGQRVNLRLIRHVVALVLLVTLADACLFVALVIKPFSEPLSWSIACWTAERFWGYMQHHWSTSLNAGPAIHVTGDLIPRNESAVVISNHQTYADYYLVQALSGPAGMLGRCRYFVKKEVVWQIPLFGWAFWAIGMILVSRRWTNDARLIERAFARVKRNAHGVWIVLYPEGTRKTSNKLLKASLRDSHVRYLYDLTFLYVCPGKEPRVPSYAEQLCRADLAAAGYEYHVHVRRIAMSDLPQDENALKEWCEAAWVEKDKRLGEMMRHAGVAGL</sequence>
<dbReference type="Pfam" id="PF01553">
    <property type="entry name" value="Acyltransferase"/>
    <property type="match status" value="1"/>
</dbReference>
<dbReference type="GO" id="GO:0012505">
    <property type="term" value="C:endomembrane system"/>
    <property type="evidence" value="ECO:0007669"/>
    <property type="project" value="TreeGrafter"/>
</dbReference>
<dbReference type="STRING" id="1890683.A0A427YVH9"/>
<evidence type="ECO:0000259" key="5">
    <source>
        <dbReference type="SMART" id="SM00563"/>
    </source>
</evidence>
<feature type="domain" description="Phospholipid/glycerol acyltransferase" evidence="5">
    <location>
        <begin position="95"/>
        <end position="212"/>
    </location>
</feature>
<keyword evidence="3" id="KW-0012">Acyltransferase</keyword>
<accession>A0A427YVH9</accession>
<proteinExistence type="inferred from homology"/>
<evidence type="ECO:0000313" key="7">
    <source>
        <dbReference type="Proteomes" id="UP000279259"/>
    </source>
</evidence>
<dbReference type="CDD" id="cd07990">
    <property type="entry name" value="LPLAT_LCLAT1-like"/>
    <property type="match status" value="1"/>
</dbReference>
<protein>
    <recommendedName>
        <fullName evidence="5">Phospholipid/glycerol acyltransferase domain-containing protein</fullName>
    </recommendedName>
</protein>
<evidence type="ECO:0000256" key="1">
    <source>
        <dbReference type="ARBA" id="ARBA00008655"/>
    </source>
</evidence>
<gene>
    <name evidence="6" type="ORF">EHS25_000096</name>
</gene>
<keyword evidence="7" id="KW-1185">Reference proteome</keyword>
<keyword evidence="4" id="KW-0472">Membrane</keyword>
<keyword evidence="4" id="KW-0812">Transmembrane</keyword>
<dbReference type="SUPFAM" id="SSF69593">
    <property type="entry name" value="Glycerol-3-phosphate (1)-acyltransferase"/>
    <property type="match status" value="1"/>
</dbReference>
<dbReference type="GO" id="GO:0003841">
    <property type="term" value="F:1-acylglycerol-3-phosphate O-acyltransferase activity"/>
    <property type="evidence" value="ECO:0007669"/>
    <property type="project" value="TreeGrafter"/>
</dbReference>
<dbReference type="PANTHER" id="PTHR10983">
    <property type="entry name" value="1-ACYLGLYCEROL-3-PHOSPHATE ACYLTRANSFERASE-RELATED"/>
    <property type="match status" value="1"/>
</dbReference>
<dbReference type="SMART" id="SM00563">
    <property type="entry name" value="PlsC"/>
    <property type="match status" value="1"/>
</dbReference>
<keyword evidence="4" id="KW-1133">Transmembrane helix</keyword>
<evidence type="ECO:0000256" key="3">
    <source>
        <dbReference type="ARBA" id="ARBA00023315"/>
    </source>
</evidence>
<evidence type="ECO:0000313" key="6">
    <source>
        <dbReference type="EMBL" id="RSH95011.1"/>
    </source>
</evidence>
<dbReference type="OrthoDB" id="189226at2759"/>
<feature type="transmembrane region" description="Helical" evidence="4">
    <location>
        <begin position="131"/>
        <end position="150"/>
    </location>
</feature>
<feature type="transmembrane region" description="Helical" evidence="4">
    <location>
        <begin position="21"/>
        <end position="45"/>
    </location>
</feature>